<keyword evidence="5" id="KW-1185">Reference proteome</keyword>
<dbReference type="CDD" id="cd14254">
    <property type="entry name" value="Dockerin_II"/>
    <property type="match status" value="1"/>
</dbReference>
<dbReference type="Gene3D" id="3.20.20.80">
    <property type="entry name" value="Glycosidases"/>
    <property type="match status" value="1"/>
</dbReference>
<dbReference type="PROSITE" id="PS00018">
    <property type="entry name" value="EF_HAND_1"/>
    <property type="match status" value="2"/>
</dbReference>
<reference evidence="4 5" key="1">
    <citation type="submission" date="2021-03" db="EMBL/GenBank/DDBJ databases">
        <title>Genomic Encyclopedia of Type Strains, Phase IV (KMG-IV): sequencing the most valuable type-strain genomes for metagenomic binning, comparative biology and taxonomic classification.</title>
        <authorList>
            <person name="Goeker M."/>
        </authorList>
    </citation>
    <scope>NUCLEOTIDE SEQUENCE [LARGE SCALE GENOMIC DNA]</scope>
    <source>
        <strain evidence="4 5">DSM 26048</strain>
    </source>
</reference>
<organism evidence="4 5">
    <name type="scientific">Paenibacillus eucommiae</name>
    <dbReference type="NCBI Taxonomy" id="1355755"/>
    <lineage>
        <taxon>Bacteria</taxon>
        <taxon>Bacillati</taxon>
        <taxon>Bacillota</taxon>
        <taxon>Bacilli</taxon>
        <taxon>Bacillales</taxon>
        <taxon>Paenibacillaceae</taxon>
        <taxon>Paenibacillus</taxon>
    </lineage>
</organism>
<proteinExistence type="predicted"/>
<dbReference type="InterPro" id="IPR018247">
    <property type="entry name" value="EF_Hand_1_Ca_BS"/>
</dbReference>
<dbReference type="InterPro" id="IPR002102">
    <property type="entry name" value="Cohesin_dom"/>
</dbReference>
<dbReference type="InterPro" id="IPR008965">
    <property type="entry name" value="CBM2/CBM3_carb-bd_dom_sf"/>
</dbReference>
<evidence type="ECO:0000313" key="5">
    <source>
        <dbReference type="Proteomes" id="UP001519287"/>
    </source>
</evidence>
<dbReference type="SUPFAM" id="SSF49384">
    <property type="entry name" value="Carbohydrate-binding domain"/>
    <property type="match status" value="1"/>
</dbReference>
<dbReference type="Pfam" id="PF00404">
    <property type="entry name" value="Dockerin_1"/>
    <property type="match status" value="1"/>
</dbReference>
<dbReference type="Gene3D" id="2.60.120.260">
    <property type="entry name" value="Galactose-binding domain-like"/>
    <property type="match status" value="1"/>
</dbReference>
<dbReference type="InterPro" id="IPR017853">
    <property type="entry name" value="GH"/>
</dbReference>
<dbReference type="Pfam" id="PF02018">
    <property type="entry name" value="CBM_4_9"/>
    <property type="match status" value="1"/>
</dbReference>
<gene>
    <name evidence="4" type="ORF">J2Z66_000420</name>
</gene>
<dbReference type="SUPFAM" id="SSF63446">
    <property type="entry name" value="Type I dockerin domain"/>
    <property type="match status" value="1"/>
</dbReference>
<accession>A0ABS4INS1</accession>
<dbReference type="CDD" id="cd08547">
    <property type="entry name" value="Type_II_cohesin"/>
    <property type="match status" value="1"/>
</dbReference>
<dbReference type="Gene3D" id="1.10.1330.10">
    <property type="entry name" value="Dockerin domain"/>
    <property type="match status" value="1"/>
</dbReference>
<dbReference type="PROSITE" id="PS51766">
    <property type="entry name" value="DOCKERIN"/>
    <property type="match status" value="1"/>
</dbReference>
<dbReference type="InterPro" id="IPR008979">
    <property type="entry name" value="Galactose-bd-like_sf"/>
</dbReference>
<sequence length="779" mass="85528">MQNVKGLRKMLSVGLLAMIVFLLSMAVNTAQASAEDDDFKIGVFWVPPAAFTNATQYDYLQEANINWIINVASTDLNSVAINKKMLDLSAERGMKAIVADSRFDKVYNNTATDEEIDEMVADYKGHPGLGGYYVMDEPDFHNISYSGHAYNRFILKDPDSEPYLNLLPYVWNKPEYERYVDEIIAATNLKILTFDNYPFRTGFDIMDDYYTNLKIIRDKGLANNLKTGAYIQAAGYFDMRKPVENELRYNVYTSLAYGMKSLYWFPYWHPGVPFIGAIIDVDGNKTDLYEPFKNLNAQIKAWGPTLMKLTSLDVFHSGTKAAGTIGVPSDFQWQPNAATDNVILSYFKDDSGRKYVMAVNRDYTNALNLTFKLDPKPSVVTEVSKVTGLEEGTNYNASTGVISADFAPGEGRLYALPADGTDDELLTNPGFEDDLTGWTPYNPSILTPVTTPVNSGSKALEISTRSMNYTGAMQDIKSILLSNGKGTYDFESMLRTASDTQTMYVNVFINDSEGDHYYNGSFETVGKDSWVRSSGSAKIAWTGELNYARIYTESDPDSGTGTYFVDDFSLKKRKPLTVQKSKLTASASSILTGTEFKVSYGLSDVTEEVYGQDIKLDYDPAVMEFVSAKSLIDGISLVETVKEPAGKLRLILASQGSTHGFSGNGQIVELTFRAKSVTQMTAGVIAIKSAALGDELGIETQAALSSVSVLVTVPSSGGDTKTDINQDGKVTVGDLSIIAAHYGKDSSSPDWLKVKKADINGDGIIDILDLAAVAKKILE</sequence>
<evidence type="ECO:0000256" key="1">
    <source>
        <dbReference type="ARBA" id="ARBA00022801"/>
    </source>
</evidence>
<dbReference type="EMBL" id="JAGGLB010000001">
    <property type="protein sequence ID" value="MBP1988825.1"/>
    <property type="molecule type" value="Genomic_DNA"/>
</dbReference>
<comment type="caution">
    <text evidence="4">The sequence shown here is derived from an EMBL/GenBank/DDBJ whole genome shotgun (WGS) entry which is preliminary data.</text>
</comment>
<dbReference type="Proteomes" id="UP001519287">
    <property type="component" value="Unassembled WGS sequence"/>
</dbReference>
<evidence type="ECO:0000313" key="4">
    <source>
        <dbReference type="EMBL" id="MBP1988825.1"/>
    </source>
</evidence>
<feature type="domain" description="Dockerin" evidence="3">
    <location>
        <begin position="713"/>
        <end position="779"/>
    </location>
</feature>
<dbReference type="SUPFAM" id="SSF49785">
    <property type="entry name" value="Galactose-binding domain-like"/>
    <property type="match status" value="1"/>
</dbReference>
<feature type="chain" id="PRO_5046701341" evidence="2">
    <location>
        <begin position="27"/>
        <end position="779"/>
    </location>
</feature>
<evidence type="ECO:0000259" key="3">
    <source>
        <dbReference type="PROSITE" id="PS51766"/>
    </source>
</evidence>
<evidence type="ECO:0000256" key="2">
    <source>
        <dbReference type="SAM" id="SignalP"/>
    </source>
</evidence>
<dbReference type="InterPro" id="IPR002105">
    <property type="entry name" value="Dockerin_1_rpt"/>
</dbReference>
<keyword evidence="1" id="KW-0378">Hydrolase</keyword>
<dbReference type="RefSeq" id="WP_209969289.1">
    <property type="nucleotide sequence ID" value="NZ_JAGGLB010000001.1"/>
</dbReference>
<feature type="signal peptide" evidence="2">
    <location>
        <begin position="1"/>
        <end position="26"/>
    </location>
</feature>
<name>A0ABS4INS1_9BACL</name>
<dbReference type="InterPro" id="IPR003305">
    <property type="entry name" value="CenC_carb-bd"/>
</dbReference>
<dbReference type="Pfam" id="PF00963">
    <property type="entry name" value="Cohesin"/>
    <property type="match status" value="1"/>
</dbReference>
<dbReference type="InterPro" id="IPR036439">
    <property type="entry name" value="Dockerin_dom_sf"/>
</dbReference>
<keyword evidence="2" id="KW-0732">Signal</keyword>
<protein>
    <submittedName>
        <fullName evidence="4">Uncharacterized membrane protein YjjP (DUF1212 family)</fullName>
    </submittedName>
</protein>
<dbReference type="InterPro" id="IPR016134">
    <property type="entry name" value="Dockerin_dom"/>
</dbReference>
<dbReference type="SUPFAM" id="SSF51445">
    <property type="entry name" value="(Trans)glycosidases"/>
    <property type="match status" value="1"/>
</dbReference>
<dbReference type="Gene3D" id="2.60.40.680">
    <property type="match status" value="1"/>
</dbReference>